<dbReference type="SUPFAM" id="SSF53223">
    <property type="entry name" value="Aminoacid dehydrogenase-like, N-terminal domain"/>
    <property type="match status" value="1"/>
</dbReference>
<keyword evidence="15" id="KW-1185">Reference proteome</keyword>
<dbReference type="InterPro" id="IPR000672">
    <property type="entry name" value="THF_DH/CycHdrlase"/>
</dbReference>
<evidence type="ECO:0000256" key="6">
    <source>
        <dbReference type="ARBA" id="ARBA00022857"/>
    </source>
</evidence>
<comment type="subunit">
    <text evidence="11">Homodimer.</text>
</comment>
<dbReference type="Pfam" id="PF00763">
    <property type="entry name" value="THF_DHG_CYH"/>
    <property type="match status" value="1"/>
</dbReference>
<reference evidence="14 15" key="1">
    <citation type="submission" date="2019-04" db="EMBL/GenBank/DDBJ databases">
        <title>Microbes associate with the intestines of laboratory mice.</title>
        <authorList>
            <person name="Navarre W."/>
            <person name="Wong E."/>
            <person name="Huang K."/>
            <person name="Tropini C."/>
            <person name="Ng K."/>
            <person name="Yu B."/>
        </authorList>
    </citation>
    <scope>NUCLEOTIDE SEQUENCE [LARGE SCALE GENOMIC DNA]</scope>
    <source>
        <strain evidence="14 15">NM07_P-09</strain>
    </source>
</reference>
<comment type="similarity">
    <text evidence="11">Belongs to the tetrahydrofolate dehydrogenase/cyclohydrolase family.</text>
</comment>
<keyword evidence="5 11" id="KW-0378">Hydrolase</keyword>
<keyword evidence="2 11" id="KW-0554">One-carbon metabolism</keyword>
<keyword evidence="8 11" id="KW-0368">Histidine biosynthesis</keyword>
<dbReference type="GO" id="GO:0004477">
    <property type="term" value="F:methenyltetrahydrofolate cyclohydrolase activity"/>
    <property type="evidence" value="ECO:0007669"/>
    <property type="project" value="UniProtKB-UniRule"/>
</dbReference>
<evidence type="ECO:0000256" key="1">
    <source>
        <dbReference type="ARBA" id="ARBA00004777"/>
    </source>
</evidence>
<dbReference type="InterPro" id="IPR020630">
    <property type="entry name" value="THF_DH/CycHdrlase_cat_dom"/>
</dbReference>
<comment type="catalytic activity">
    <reaction evidence="11">
        <text>(6R)-5,10-methenyltetrahydrofolate + H2O = (6R)-10-formyltetrahydrofolate + H(+)</text>
        <dbReference type="Rhea" id="RHEA:23700"/>
        <dbReference type="ChEBI" id="CHEBI:15377"/>
        <dbReference type="ChEBI" id="CHEBI:15378"/>
        <dbReference type="ChEBI" id="CHEBI:57455"/>
        <dbReference type="ChEBI" id="CHEBI:195366"/>
        <dbReference type="EC" id="3.5.4.9"/>
    </reaction>
</comment>
<evidence type="ECO:0000256" key="2">
    <source>
        <dbReference type="ARBA" id="ARBA00022563"/>
    </source>
</evidence>
<dbReference type="GO" id="GO:0005829">
    <property type="term" value="C:cytosol"/>
    <property type="evidence" value="ECO:0007669"/>
    <property type="project" value="TreeGrafter"/>
</dbReference>
<dbReference type="HAMAP" id="MF_01576">
    <property type="entry name" value="THF_DHG_CYH"/>
    <property type="match status" value="1"/>
</dbReference>
<gene>
    <name evidence="11" type="primary">folD</name>
    <name evidence="14" type="ORF">E5334_08440</name>
</gene>
<keyword evidence="9 11" id="KW-0486">Methionine biosynthesis</keyword>
<name>A0A4S2F1M9_9ACTN</name>
<evidence type="ECO:0000259" key="12">
    <source>
        <dbReference type="Pfam" id="PF00763"/>
    </source>
</evidence>
<evidence type="ECO:0000259" key="13">
    <source>
        <dbReference type="Pfam" id="PF02882"/>
    </source>
</evidence>
<evidence type="ECO:0000256" key="8">
    <source>
        <dbReference type="ARBA" id="ARBA00023102"/>
    </source>
</evidence>
<dbReference type="GO" id="GO:0004488">
    <property type="term" value="F:methylenetetrahydrofolate dehydrogenase (NADP+) activity"/>
    <property type="evidence" value="ECO:0007669"/>
    <property type="project" value="UniProtKB-UniRule"/>
</dbReference>
<comment type="function">
    <text evidence="11">Catalyzes the oxidation of 5,10-methylenetetrahydrofolate to 5,10-methenyltetrahydrofolate and then the hydrolysis of 5,10-methenyltetrahydrofolate to 10-formyltetrahydrofolate.</text>
</comment>
<evidence type="ECO:0000256" key="10">
    <source>
        <dbReference type="ARBA" id="ARBA00023268"/>
    </source>
</evidence>
<dbReference type="EMBL" id="SRYE01000005">
    <property type="protein sequence ID" value="TGY61423.1"/>
    <property type="molecule type" value="Genomic_DNA"/>
</dbReference>
<dbReference type="GO" id="GO:0000105">
    <property type="term" value="P:L-histidine biosynthetic process"/>
    <property type="evidence" value="ECO:0007669"/>
    <property type="project" value="UniProtKB-KW"/>
</dbReference>
<dbReference type="PRINTS" id="PR00085">
    <property type="entry name" value="THFDHDRGNASE"/>
</dbReference>
<dbReference type="InterPro" id="IPR020631">
    <property type="entry name" value="THF_DH/CycHdrlase_NAD-bd_dom"/>
</dbReference>
<evidence type="ECO:0000256" key="9">
    <source>
        <dbReference type="ARBA" id="ARBA00023167"/>
    </source>
</evidence>
<protein>
    <recommendedName>
        <fullName evidence="11">Bifunctional protein FolD</fullName>
    </recommendedName>
    <domain>
        <recommendedName>
            <fullName evidence="11">Methylenetetrahydrofolate dehydrogenase</fullName>
            <ecNumber evidence="11">1.5.1.5</ecNumber>
        </recommendedName>
    </domain>
    <domain>
        <recommendedName>
            <fullName evidence="11">Methenyltetrahydrofolate cyclohydrolase</fullName>
            <ecNumber evidence="11">3.5.4.9</ecNumber>
        </recommendedName>
    </domain>
</protein>
<feature type="binding site" evidence="11">
    <location>
        <begin position="214"/>
        <end position="216"/>
    </location>
    <ligand>
        <name>NADP(+)</name>
        <dbReference type="ChEBI" id="CHEBI:58349"/>
    </ligand>
</feature>
<evidence type="ECO:0000256" key="11">
    <source>
        <dbReference type="HAMAP-Rule" id="MF_01576"/>
    </source>
</evidence>
<organism evidence="14 15">
    <name type="scientific">Muricaecibacterium torontonense</name>
    <dbReference type="NCBI Taxonomy" id="3032871"/>
    <lineage>
        <taxon>Bacteria</taxon>
        <taxon>Bacillati</taxon>
        <taxon>Actinomycetota</taxon>
        <taxon>Coriobacteriia</taxon>
        <taxon>Coriobacteriales</taxon>
        <taxon>Atopobiaceae</taxon>
        <taxon>Muricaecibacterium</taxon>
    </lineage>
</organism>
<dbReference type="Gene3D" id="3.40.50.720">
    <property type="entry name" value="NAD(P)-binding Rossmann-like Domain"/>
    <property type="match status" value="1"/>
</dbReference>
<dbReference type="Proteomes" id="UP000310263">
    <property type="component" value="Unassembled WGS sequence"/>
</dbReference>
<feature type="domain" description="Tetrahydrofolate dehydrogenase/cyclohydrolase NAD(P)-binding" evidence="13">
    <location>
        <begin position="188"/>
        <end position="329"/>
    </location>
</feature>
<dbReference type="SUPFAM" id="SSF51735">
    <property type="entry name" value="NAD(P)-binding Rossmann-fold domains"/>
    <property type="match status" value="1"/>
</dbReference>
<evidence type="ECO:0000313" key="15">
    <source>
        <dbReference type="Proteomes" id="UP000310263"/>
    </source>
</evidence>
<accession>A0A4S2F1M9</accession>
<dbReference type="AlphaFoldDB" id="A0A4S2F1M9"/>
<dbReference type="OrthoDB" id="9803580at2"/>
<keyword evidence="10 11" id="KW-0511">Multifunctional enzyme</keyword>
<evidence type="ECO:0000256" key="3">
    <source>
        <dbReference type="ARBA" id="ARBA00022605"/>
    </source>
</evidence>
<dbReference type="Pfam" id="PF02882">
    <property type="entry name" value="THF_DHG_CYH_C"/>
    <property type="match status" value="1"/>
</dbReference>
<evidence type="ECO:0000256" key="4">
    <source>
        <dbReference type="ARBA" id="ARBA00022755"/>
    </source>
</evidence>
<feature type="domain" description="Tetrahydrofolate dehydrogenase/cyclohydrolase catalytic" evidence="12">
    <location>
        <begin position="54"/>
        <end position="168"/>
    </location>
</feature>
<dbReference type="UniPathway" id="UPA00193"/>
<evidence type="ECO:0000256" key="7">
    <source>
        <dbReference type="ARBA" id="ARBA00023002"/>
    </source>
</evidence>
<dbReference type="Gene3D" id="3.40.50.10860">
    <property type="entry name" value="Leucine Dehydrogenase, chain A, domain 1"/>
    <property type="match status" value="1"/>
</dbReference>
<comment type="pathway">
    <text evidence="1 11">One-carbon metabolism; tetrahydrofolate interconversion.</text>
</comment>
<dbReference type="InterPro" id="IPR036291">
    <property type="entry name" value="NAD(P)-bd_dom_sf"/>
</dbReference>
<dbReference type="PANTHER" id="PTHR48099">
    <property type="entry name" value="C-1-TETRAHYDROFOLATE SYNTHASE, CYTOPLASMIC-RELATED"/>
    <property type="match status" value="1"/>
</dbReference>
<dbReference type="EC" id="1.5.1.5" evidence="11"/>
<sequence>MAPLLPRWLIPVGCRIARWPSESTGSSTSYAGKETMRLETPWTLPRKDSAVIELKGKPVADALMSALSVRVQALADRGVTPQLAIVEVGDDSANRWYRQAAIRRLEAAHCEVAVISLSDKATQPELNETLDRLSADDQIHGILLLRPLPAHLNEQEAADHTSALKDVDGMSDASLAGVFLGNPGVFAPCTADAVIRLLNHYGFEYRGSRASVLGRSAVVGRPVASLLLVRDATVTQAHSKTPSLKDACSQADLVVSAMGVLGALDQEVLPSGCWLVDVSCNSREDGSMAGDAVWDRLGDIAAATPVPGGVGAVTTAVLAEHLVSAAERQNAHF</sequence>
<keyword evidence="4 11" id="KW-0658">Purine biosynthesis</keyword>
<dbReference type="PANTHER" id="PTHR48099:SF5">
    <property type="entry name" value="C-1-TETRAHYDROFOLATE SYNTHASE, CYTOPLASMIC"/>
    <property type="match status" value="1"/>
</dbReference>
<dbReference type="GO" id="GO:0035999">
    <property type="term" value="P:tetrahydrofolate interconversion"/>
    <property type="evidence" value="ECO:0007669"/>
    <property type="project" value="UniProtKB-UniRule"/>
</dbReference>
<comment type="caution">
    <text evidence="14">The sequence shown here is derived from an EMBL/GenBank/DDBJ whole genome shotgun (WGS) entry which is preliminary data.</text>
</comment>
<dbReference type="InterPro" id="IPR046346">
    <property type="entry name" value="Aminoacid_DH-like_N_sf"/>
</dbReference>
<evidence type="ECO:0000313" key="14">
    <source>
        <dbReference type="EMBL" id="TGY61423.1"/>
    </source>
</evidence>
<comment type="catalytic activity">
    <reaction evidence="11">
        <text>(6R)-5,10-methylene-5,6,7,8-tetrahydrofolate + NADP(+) = (6R)-5,10-methenyltetrahydrofolate + NADPH</text>
        <dbReference type="Rhea" id="RHEA:22812"/>
        <dbReference type="ChEBI" id="CHEBI:15636"/>
        <dbReference type="ChEBI" id="CHEBI:57455"/>
        <dbReference type="ChEBI" id="CHEBI:57783"/>
        <dbReference type="ChEBI" id="CHEBI:58349"/>
        <dbReference type="EC" id="1.5.1.5"/>
    </reaction>
</comment>
<evidence type="ECO:0000256" key="5">
    <source>
        <dbReference type="ARBA" id="ARBA00022801"/>
    </source>
</evidence>
<keyword evidence="3 11" id="KW-0028">Amino-acid biosynthesis</keyword>
<comment type="caution">
    <text evidence="11">Lacks conserved residue(s) required for the propagation of feature annotation.</text>
</comment>
<proteinExistence type="inferred from homology"/>
<dbReference type="GO" id="GO:0009086">
    <property type="term" value="P:methionine biosynthetic process"/>
    <property type="evidence" value="ECO:0007669"/>
    <property type="project" value="UniProtKB-KW"/>
</dbReference>
<dbReference type="EC" id="3.5.4.9" evidence="11"/>
<keyword evidence="7 11" id="KW-0560">Oxidoreductase</keyword>
<keyword evidence="6 11" id="KW-0521">NADP</keyword>
<dbReference type="GO" id="GO:0006164">
    <property type="term" value="P:purine nucleotide biosynthetic process"/>
    <property type="evidence" value="ECO:0007669"/>
    <property type="project" value="UniProtKB-KW"/>
</dbReference>